<accession>A0ABR0X134</accession>
<feature type="region of interest" description="Disordered" evidence="2">
    <location>
        <begin position="887"/>
        <end position="909"/>
    </location>
</feature>
<evidence type="ECO:0000313" key="4">
    <source>
        <dbReference type="Proteomes" id="UP001318860"/>
    </source>
</evidence>
<feature type="compositionally biased region" description="Basic and acidic residues" evidence="2">
    <location>
        <begin position="887"/>
        <end position="896"/>
    </location>
</feature>
<dbReference type="InterPro" id="IPR019734">
    <property type="entry name" value="TPR_rpt"/>
</dbReference>
<dbReference type="PANTHER" id="PTHR44203:SF8">
    <property type="entry name" value="ETHYLENE-OVERPRODUCTION PROTEIN 1"/>
    <property type="match status" value="1"/>
</dbReference>
<dbReference type="EMBL" id="JABTTQ020000007">
    <property type="protein sequence ID" value="KAK6152536.1"/>
    <property type="molecule type" value="Genomic_DNA"/>
</dbReference>
<evidence type="ECO:0000256" key="1">
    <source>
        <dbReference type="PROSITE-ProRule" id="PRU00339"/>
    </source>
</evidence>
<comment type="caution">
    <text evidence="3">The sequence shown here is derived from an EMBL/GenBank/DDBJ whole genome shotgun (WGS) entry which is preliminary data.</text>
</comment>
<gene>
    <name evidence="3" type="ORF">DH2020_015171</name>
</gene>
<keyword evidence="4" id="KW-1185">Reference proteome</keyword>
<name>A0ABR0X134_REHGL</name>
<sequence length="947" mass="107471">MRSLKMIDGCKGTQVYALNPTASGAGGAAAGGGGVGEKFLQQLQDHLRVNSIRSKSHRRYQSFSQTNNVNSILAEALSIYGLPQTDLIEPQIDPCLKFVDFVGILADVYRRLENSPEFERSGVYMEQCAIFRGLPDPKLFRRCLRSARQHAVDVHSKVVLSAWLRFERREDELFGVSAMDCSGWNMECPKMSLVSGYNPESAHDICSCPKRMEEEGDVGPDVQGQECSTSIFHDDGGEDDDYDMWFCIGDDEVRCNRYKIASLSRPFKSMLYGCFMESRKERIYFAQNGISAKAMRAAEVFSRVKSVEFCCDEMKSACDAYLASLVDDMDTAVLLIEYGLEETAYLLVASCLQVFLRELPSSMHNPNVMKLFCSSEARERLALVGHAVSLYNFLSQIAMEEDIKSNTTVMLLERMGECATENWQKQLAFHQLGCVMLERKEYKDAQKWFEAAVQAGHVYSLVGVARAINKRGHKYKAYKLMNSLISDYTPSGWMYQERSLYSSGKEKMLDLDTATEMDPTLSYPYKYRAVSMMEEDKIGAAISEINKIIGFKASPDCLELRAWFLISLEDYEGALTDVRALLTLDPQYMMFHGKLHGDQLVELLRHHVQQCSQADCWMQLYDRWSSVDDIGSLAVVHHMLANDPGKSLLRFRQSLLLLRLNCHKAAMRSLRMARNHAASEHERLVYEGWILYDTDHESSFYVIQLLEEALRCPSDGLRKGQALSNLASIYVDVDKLDHAVDCYMNALNIKHTRAHQEAEAISELTRAIAFKPDLQLLHLRAAFHDSMGDYTSTLRDCEAALCLDPNHTDTIELYRKAQKRAIEQPNFAYMEENKKQILHGECPRKLNLNVPLLSTRRPFSVETNETSTLANPNTTTKMVPFSWERIPGEPKDKETNDNSDTIHLPPPPGWRAPPVAEEVNTALDQCCDYSDVVDEKHGYNERFLGRH</sequence>
<dbReference type="Pfam" id="PF13181">
    <property type="entry name" value="TPR_8"/>
    <property type="match status" value="1"/>
</dbReference>
<dbReference type="Gene3D" id="1.25.40.10">
    <property type="entry name" value="Tetratricopeptide repeat domain"/>
    <property type="match status" value="2"/>
</dbReference>
<dbReference type="PANTHER" id="PTHR44203">
    <property type="entry name" value="ETO1-RELATED"/>
    <property type="match status" value="1"/>
</dbReference>
<dbReference type="InterPro" id="IPR011990">
    <property type="entry name" value="TPR-like_helical_dom_sf"/>
</dbReference>
<reference evidence="3 4" key="1">
    <citation type="journal article" date="2021" name="Comput. Struct. Biotechnol. J.">
        <title>De novo genome assembly of the potent medicinal plant Rehmannia glutinosa using nanopore technology.</title>
        <authorList>
            <person name="Ma L."/>
            <person name="Dong C."/>
            <person name="Song C."/>
            <person name="Wang X."/>
            <person name="Zheng X."/>
            <person name="Niu Y."/>
            <person name="Chen S."/>
            <person name="Feng W."/>
        </authorList>
    </citation>
    <scope>NUCLEOTIDE SEQUENCE [LARGE SCALE GENOMIC DNA]</scope>
    <source>
        <strain evidence="3">DH-2019</strain>
    </source>
</reference>
<feature type="repeat" description="TPR" evidence="1">
    <location>
        <begin position="720"/>
        <end position="753"/>
    </location>
</feature>
<organism evidence="3 4">
    <name type="scientific">Rehmannia glutinosa</name>
    <name type="common">Chinese foxglove</name>
    <dbReference type="NCBI Taxonomy" id="99300"/>
    <lineage>
        <taxon>Eukaryota</taxon>
        <taxon>Viridiplantae</taxon>
        <taxon>Streptophyta</taxon>
        <taxon>Embryophyta</taxon>
        <taxon>Tracheophyta</taxon>
        <taxon>Spermatophyta</taxon>
        <taxon>Magnoliopsida</taxon>
        <taxon>eudicotyledons</taxon>
        <taxon>Gunneridae</taxon>
        <taxon>Pentapetalae</taxon>
        <taxon>asterids</taxon>
        <taxon>lamiids</taxon>
        <taxon>Lamiales</taxon>
        <taxon>Orobanchaceae</taxon>
        <taxon>Rehmannieae</taxon>
        <taxon>Rehmannia</taxon>
    </lineage>
</organism>
<keyword evidence="1" id="KW-0802">TPR repeat</keyword>
<proteinExistence type="predicted"/>
<dbReference type="Proteomes" id="UP001318860">
    <property type="component" value="Unassembled WGS sequence"/>
</dbReference>
<evidence type="ECO:0000256" key="2">
    <source>
        <dbReference type="SAM" id="MobiDB-lite"/>
    </source>
</evidence>
<protein>
    <submittedName>
        <fullName evidence="3">Uncharacterized protein</fullName>
    </submittedName>
</protein>
<dbReference type="InterPro" id="IPR044631">
    <property type="entry name" value="ETO1-like"/>
</dbReference>
<dbReference type="PROSITE" id="PS50005">
    <property type="entry name" value="TPR"/>
    <property type="match status" value="1"/>
</dbReference>
<dbReference type="SUPFAM" id="SSF48452">
    <property type="entry name" value="TPR-like"/>
    <property type="match status" value="2"/>
</dbReference>
<dbReference type="SMART" id="SM00028">
    <property type="entry name" value="TPR"/>
    <property type="match status" value="3"/>
</dbReference>
<evidence type="ECO:0000313" key="3">
    <source>
        <dbReference type="EMBL" id="KAK6152536.1"/>
    </source>
</evidence>